<dbReference type="EMBL" id="JAGDFL010000092">
    <property type="protein sequence ID" value="KAG7398037.1"/>
    <property type="molecule type" value="Genomic_DNA"/>
</dbReference>
<comment type="caution">
    <text evidence="4">The sequence shown here is derived from an EMBL/GenBank/DDBJ whole genome shotgun (WGS) entry which is preliminary data.</text>
</comment>
<dbReference type="PROSITE" id="PS50020">
    <property type="entry name" value="WW_DOMAIN_2"/>
    <property type="match status" value="1"/>
</dbReference>
<evidence type="ECO:0000313" key="4">
    <source>
        <dbReference type="EMBL" id="KAG7398037.1"/>
    </source>
</evidence>
<feature type="region of interest" description="Disordered" evidence="2">
    <location>
        <begin position="140"/>
        <end position="220"/>
    </location>
</feature>
<dbReference type="InterPro" id="IPR001202">
    <property type="entry name" value="WW_dom"/>
</dbReference>
<reference evidence="4" key="1">
    <citation type="submission" date="2021-02" db="EMBL/GenBank/DDBJ databases">
        <authorList>
            <person name="Palmer J.M."/>
        </authorList>
    </citation>
    <scope>NUCLEOTIDE SEQUENCE</scope>
    <source>
        <strain evidence="4">SCRP23</strain>
    </source>
</reference>
<evidence type="ECO:0000313" key="5">
    <source>
        <dbReference type="Proteomes" id="UP000693981"/>
    </source>
</evidence>
<evidence type="ECO:0000256" key="2">
    <source>
        <dbReference type="SAM" id="MobiDB-lite"/>
    </source>
</evidence>
<gene>
    <name evidence="4" type="ORF">PHYBOEH_011768</name>
</gene>
<feature type="coiled-coil region" evidence="1">
    <location>
        <begin position="336"/>
        <end position="378"/>
    </location>
</feature>
<proteinExistence type="predicted"/>
<feature type="coiled-coil region" evidence="1">
    <location>
        <begin position="5"/>
        <end position="105"/>
    </location>
</feature>
<feature type="region of interest" description="Disordered" evidence="2">
    <location>
        <begin position="395"/>
        <end position="419"/>
    </location>
</feature>
<dbReference type="PROSITE" id="PS01159">
    <property type="entry name" value="WW_DOMAIN_1"/>
    <property type="match status" value="1"/>
</dbReference>
<sequence length="429" mass="49518">MNQRRRRLRKLYKKHEKALRQIEARREKLCRKIEAFQKAKAARLQTTRDKCERLEKDRAALERERDTAIAKDKEGALAAVKTKKLAKVDDKLVKLREELEIGESEFGGPESAKIAELELAIEGLDMAERKLTTTITKAKAREMDADIDEEEEDEDDDSEDDGDEDDDDKEEEENVSEEHSDDDSDGGSDDEDAESESEEENVPPEKEVSSVAPVETPSNPFFQIAMPDLNIEDYRKAAVKAVDAELEKRLTVDAKGKVATPVDSTKQKFTMPLDVPEEELLELFQTQIRSSYVEMQCAKISRKATREFLQMREVLQRWSGLGTRAVFEAWHEVARANRLDADAVKARAERKQVLEKQNRELEEQLARVEARRWAQRSDMYTDAIYYENETTGETRWEPPQYWEEEQSLKQKERQSARVDNVPLLKLPPI</sequence>
<name>A0A8T1WW17_9STRA</name>
<accession>A0A8T1WW17</accession>
<organism evidence="4 5">
    <name type="scientific">Phytophthora boehmeriae</name>
    <dbReference type="NCBI Taxonomy" id="109152"/>
    <lineage>
        <taxon>Eukaryota</taxon>
        <taxon>Sar</taxon>
        <taxon>Stramenopiles</taxon>
        <taxon>Oomycota</taxon>
        <taxon>Peronosporomycetes</taxon>
        <taxon>Peronosporales</taxon>
        <taxon>Peronosporaceae</taxon>
        <taxon>Phytophthora</taxon>
    </lineage>
</organism>
<evidence type="ECO:0000259" key="3">
    <source>
        <dbReference type="PROSITE" id="PS50020"/>
    </source>
</evidence>
<feature type="domain" description="WW" evidence="3">
    <location>
        <begin position="373"/>
        <end position="401"/>
    </location>
</feature>
<dbReference type="Proteomes" id="UP000693981">
    <property type="component" value="Unassembled WGS sequence"/>
</dbReference>
<keyword evidence="5" id="KW-1185">Reference proteome</keyword>
<protein>
    <recommendedName>
        <fullName evidence="3">WW domain-containing protein</fullName>
    </recommendedName>
</protein>
<dbReference type="OrthoDB" id="73067at2759"/>
<evidence type="ECO:0000256" key="1">
    <source>
        <dbReference type="SAM" id="Coils"/>
    </source>
</evidence>
<dbReference type="AlphaFoldDB" id="A0A8T1WW17"/>
<feature type="compositionally biased region" description="Basic and acidic residues" evidence="2">
    <location>
        <begin position="406"/>
        <end position="416"/>
    </location>
</feature>
<keyword evidence="1" id="KW-0175">Coiled coil</keyword>
<feature type="compositionally biased region" description="Acidic residues" evidence="2">
    <location>
        <begin position="145"/>
        <end position="202"/>
    </location>
</feature>